<dbReference type="InterPro" id="IPR036390">
    <property type="entry name" value="WH_DNA-bd_sf"/>
</dbReference>
<evidence type="ECO:0000313" key="5">
    <source>
        <dbReference type="EMBL" id="RLP77300.1"/>
    </source>
</evidence>
<dbReference type="GO" id="GO:0003677">
    <property type="term" value="F:DNA binding"/>
    <property type="evidence" value="ECO:0007669"/>
    <property type="project" value="UniProtKB-KW"/>
</dbReference>
<dbReference type="PANTHER" id="PTHR43537">
    <property type="entry name" value="TRANSCRIPTIONAL REGULATOR, GNTR FAMILY"/>
    <property type="match status" value="1"/>
</dbReference>
<dbReference type="AlphaFoldDB" id="A0A3L7ABW7"/>
<dbReference type="CDD" id="cd07377">
    <property type="entry name" value="WHTH_GntR"/>
    <property type="match status" value="1"/>
</dbReference>
<dbReference type="RefSeq" id="WP_121647285.1">
    <property type="nucleotide sequence ID" value="NZ_RCUX01000002.1"/>
</dbReference>
<evidence type="ECO:0000256" key="3">
    <source>
        <dbReference type="ARBA" id="ARBA00023163"/>
    </source>
</evidence>
<accession>A0A3L7ABW7</accession>
<evidence type="ECO:0000259" key="4">
    <source>
        <dbReference type="PROSITE" id="PS50949"/>
    </source>
</evidence>
<gene>
    <name evidence="5" type="ORF">D9V32_02270</name>
</gene>
<dbReference type="Pfam" id="PF00392">
    <property type="entry name" value="GntR"/>
    <property type="match status" value="1"/>
</dbReference>
<dbReference type="InterPro" id="IPR000524">
    <property type="entry name" value="Tscrpt_reg_HTH_GntR"/>
</dbReference>
<dbReference type="InterPro" id="IPR008920">
    <property type="entry name" value="TF_FadR/GntR_C"/>
</dbReference>
<feature type="domain" description="HTH gntR-type" evidence="4">
    <location>
        <begin position="7"/>
        <end position="74"/>
    </location>
</feature>
<dbReference type="GO" id="GO:0003700">
    <property type="term" value="F:DNA-binding transcription factor activity"/>
    <property type="evidence" value="ECO:0007669"/>
    <property type="project" value="InterPro"/>
</dbReference>
<dbReference type="PRINTS" id="PR00035">
    <property type="entry name" value="HTHGNTR"/>
</dbReference>
<dbReference type="InterPro" id="IPR036388">
    <property type="entry name" value="WH-like_DNA-bd_sf"/>
</dbReference>
<dbReference type="Proteomes" id="UP000272503">
    <property type="component" value="Unassembled WGS sequence"/>
</dbReference>
<dbReference type="PANTHER" id="PTHR43537:SF5">
    <property type="entry name" value="UXU OPERON TRANSCRIPTIONAL REGULATOR"/>
    <property type="match status" value="1"/>
</dbReference>
<dbReference type="Pfam" id="PF07729">
    <property type="entry name" value="FCD"/>
    <property type="match status" value="1"/>
</dbReference>
<dbReference type="Gene3D" id="1.20.120.530">
    <property type="entry name" value="GntR ligand-binding domain-like"/>
    <property type="match status" value="1"/>
</dbReference>
<dbReference type="EMBL" id="RCUX01000002">
    <property type="protein sequence ID" value="RLP77300.1"/>
    <property type="molecule type" value="Genomic_DNA"/>
</dbReference>
<sequence length="218" mass="23292">MGSEDIRTRGDYVFEQLRERIIDGRLLPGERLLEREIAAELNVSRVPVRDALPRLAEAGLVTIAARRGAVISTVSITDAQELFDVRARLEPLAARRAAEAVAAGADATALRAALADEHGAEDSLHAGEAAARIHAEINALADHALLERMLRALEDRDRRLARVPTEVDPAPARGEHRRLVEAVLSGSAAAAEALALAHVELARGRSIAALEGRLGTPS</sequence>
<comment type="caution">
    <text evidence="5">The sequence shown here is derived from an EMBL/GenBank/DDBJ whole genome shotgun (WGS) entry which is preliminary data.</text>
</comment>
<proteinExistence type="predicted"/>
<dbReference type="Gene3D" id="1.10.10.10">
    <property type="entry name" value="Winged helix-like DNA-binding domain superfamily/Winged helix DNA-binding domain"/>
    <property type="match status" value="1"/>
</dbReference>
<dbReference type="SUPFAM" id="SSF48008">
    <property type="entry name" value="GntR ligand-binding domain-like"/>
    <property type="match status" value="1"/>
</dbReference>
<evidence type="ECO:0000256" key="2">
    <source>
        <dbReference type="ARBA" id="ARBA00023125"/>
    </source>
</evidence>
<organism evidence="5 6">
    <name type="scientific">Mycetocola tolaasinivorans</name>
    <dbReference type="NCBI Taxonomy" id="76635"/>
    <lineage>
        <taxon>Bacteria</taxon>
        <taxon>Bacillati</taxon>
        <taxon>Actinomycetota</taxon>
        <taxon>Actinomycetes</taxon>
        <taxon>Micrococcales</taxon>
        <taxon>Microbacteriaceae</taxon>
        <taxon>Mycetocola</taxon>
    </lineage>
</organism>
<dbReference type="SMART" id="SM00345">
    <property type="entry name" value="HTH_GNTR"/>
    <property type="match status" value="1"/>
</dbReference>
<dbReference type="InterPro" id="IPR011711">
    <property type="entry name" value="GntR_C"/>
</dbReference>
<keyword evidence="1" id="KW-0805">Transcription regulation</keyword>
<dbReference type="PROSITE" id="PS50949">
    <property type="entry name" value="HTH_GNTR"/>
    <property type="match status" value="1"/>
</dbReference>
<reference evidence="5 6" key="1">
    <citation type="submission" date="2018-10" db="EMBL/GenBank/DDBJ databases">
        <authorList>
            <person name="Li J."/>
        </authorList>
    </citation>
    <scope>NUCLEOTIDE SEQUENCE [LARGE SCALE GENOMIC DNA]</scope>
    <source>
        <strain evidence="5 6">IF 016277</strain>
    </source>
</reference>
<evidence type="ECO:0000256" key="1">
    <source>
        <dbReference type="ARBA" id="ARBA00023015"/>
    </source>
</evidence>
<evidence type="ECO:0000313" key="6">
    <source>
        <dbReference type="Proteomes" id="UP000272503"/>
    </source>
</evidence>
<dbReference type="OrthoDB" id="8680240at2"/>
<name>A0A3L7ABW7_9MICO</name>
<dbReference type="SMART" id="SM00895">
    <property type="entry name" value="FCD"/>
    <property type="match status" value="1"/>
</dbReference>
<dbReference type="SUPFAM" id="SSF46785">
    <property type="entry name" value="Winged helix' DNA-binding domain"/>
    <property type="match status" value="1"/>
</dbReference>
<keyword evidence="2" id="KW-0238">DNA-binding</keyword>
<protein>
    <submittedName>
        <fullName evidence="5">GntR family transcriptional regulator</fullName>
    </submittedName>
</protein>
<keyword evidence="6" id="KW-1185">Reference proteome</keyword>
<keyword evidence="3" id="KW-0804">Transcription</keyword>